<evidence type="ECO:0000259" key="14">
    <source>
        <dbReference type="PROSITE" id="PS50305"/>
    </source>
</evidence>
<evidence type="ECO:0000256" key="12">
    <source>
        <dbReference type="PROSITE-ProRule" id="PRU00236"/>
    </source>
</evidence>
<feature type="compositionally biased region" description="Basic and acidic residues" evidence="13">
    <location>
        <begin position="464"/>
        <end position="474"/>
    </location>
</feature>
<evidence type="ECO:0000256" key="10">
    <source>
        <dbReference type="ARBA" id="ARBA00023163"/>
    </source>
</evidence>
<dbReference type="InterPro" id="IPR050134">
    <property type="entry name" value="NAD-dep_sirtuin_deacylases"/>
</dbReference>
<dbReference type="Pfam" id="PF04574">
    <property type="entry name" value="DUF592"/>
    <property type="match status" value="2"/>
</dbReference>
<dbReference type="InterPro" id="IPR026590">
    <property type="entry name" value="Ssirtuin_cat_dom"/>
</dbReference>
<protein>
    <submittedName>
        <fullName evidence="15">SIR2-domain-containing protein</fullName>
    </submittedName>
</protein>
<evidence type="ECO:0000313" key="16">
    <source>
        <dbReference type="Proteomes" id="UP000095085"/>
    </source>
</evidence>
<organism evidence="15 16">
    <name type="scientific">Hyphopichia burtonii NRRL Y-1933</name>
    <dbReference type="NCBI Taxonomy" id="984485"/>
    <lineage>
        <taxon>Eukaryota</taxon>
        <taxon>Fungi</taxon>
        <taxon>Dikarya</taxon>
        <taxon>Ascomycota</taxon>
        <taxon>Saccharomycotina</taxon>
        <taxon>Pichiomycetes</taxon>
        <taxon>Debaryomycetaceae</taxon>
        <taxon>Hyphopichia</taxon>
    </lineage>
</organism>
<dbReference type="GO" id="GO:0046969">
    <property type="term" value="F:histone H3K9 deacetylase activity, NAD-dependent"/>
    <property type="evidence" value="ECO:0007669"/>
    <property type="project" value="EnsemblFungi"/>
</dbReference>
<evidence type="ECO:0000256" key="6">
    <source>
        <dbReference type="ARBA" id="ARBA00022723"/>
    </source>
</evidence>
<keyword evidence="16" id="KW-1185">Reference proteome</keyword>
<feature type="compositionally biased region" description="Basic and acidic residues" evidence="13">
    <location>
        <begin position="27"/>
        <end position="38"/>
    </location>
</feature>
<reference evidence="16" key="1">
    <citation type="submission" date="2016-05" db="EMBL/GenBank/DDBJ databases">
        <title>Comparative genomics of biotechnologically important yeasts.</title>
        <authorList>
            <consortium name="DOE Joint Genome Institute"/>
            <person name="Riley R."/>
            <person name="Haridas S."/>
            <person name="Wolfe K.H."/>
            <person name="Lopes M.R."/>
            <person name="Hittinger C.T."/>
            <person name="Goker M."/>
            <person name="Salamov A."/>
            <person name="Wisecaver J."/>
            <person name="Long T.M."/>
            <person name="Aerts A.L."/>
            <person name="Barry K."/>
            <person name="Choi C."/>
            <person name="Clum A."/>
            <person name="Coughlan A.Y."/>
            <person name="Deshpande S."/>
            <person name="Douglass A.P."/>
            <person name="Hanson S.J."/>
            <person name="Klenk H.-P."/>
            <person name="Labutti K."/>
            <person name="Lapidus A."/>
            <person name="Lindquist E."/>
            <person name="Lipzen A."/>
            <person name="Meier-Kolthoff J.P."/>
            <person name="Ohm R.A."/>
            <person name="Otillar R.P."/>
            <person name="Pangilinan J."/>
            <person name="Peng Y."/>
            <person name="Rokas A."/>
            <person name="Rosa C.A."/>
            <person name="Scheuner C."/>
            <person name="Sibirny A.A."/>
            <person name="Slot J.C."/>
            <person name="Stielow J.B."/>
            <person name="Sun H."/>
            <person name="Kurtzman C.P."/>
            <person name="Blackwell M."/>
            <person name="Grigoriev I.V."/>
            <person name="Jeffries T.W."/>
        </authorList>
    </citation>
    <scope>NUCLEOTIDE SEQUENCE [LARGE SCALE GENOMIC DNA]</scope>
    <source>
        <strain evidence="16">NRRL Y-1933</strain>
    </source>
</reference>
<dbReference type="GO" id="GO:0070403">
    <property type="term" value="F:NAD+ binding"/>
    <property type="evidence" value="ECO:0007669"/>
    <property type="project" value="InterPro"/>
</dbReference>
<feature type="binding site" evidence="12">
    <location>
        <position position="301"/>
    </location>
    <ligand>
        <name>Zn(2+)</name>
        <dbReference type="ChEBI" id="CHEBI:29105"/>
    </ligand>
</feature>
<dbReference type="OrthoDB" id="420264at2759"/>
<dbReference type="Proteomes" id="UP000095085">
    <property type="component" value="Unassembled WGS sequence"/>
</dbReference>
<dbReference type="Gene3D" id="3.30.1600.10">
    <property type="entry name" value="SIR2/SIRT2 'Small Domain"/>
    <property type="match status" value="1"/>
</dbReference>
<dbReference type="PANTHER" id="PTHR11085:SF9">
    <property type="entry name" value="NAD-DEPENDENT PROTEIN DEACETYLASE SIRTUIN-1"/>
    <property type="match status" value="1"/>
</dbReference>
<dbReference type="EMBL" id="KV454539">
    <property type="protein sequence ID" value="ODV69074.1"/>
    <property type="molecule type" value="Genomic_DNA"/>
</dbReference>
<dbReference type="GO" id="GO:0031934">
    <property type="term" value="C:mating-type region heterochromatin"/>
    <property type="evidence" value="ECO:0007669"/>
    <property type="project" value="EnsemblFungi"/>
</dbReference>
<evidence type="ECO:0000256" key="8">
    <source>
        <dbReference type="ARBA" id="ARBA00023015"/>
    </source>
</evidence>
<dbReference type="Gene3D" id="3.40.50.1220">
    <property type="entry name" value="TPP-binding domain"/>
    <property type="match status" value="1"/>
</dbReference>
<keyword evidence="7 12" id="KW-0862">Zinc</keyword>
<keyword evidence="10" id="KW-0804">Transcription</keyword>
<dbReference type="GO" id="GO:0046872">
    <property type="term" value="F:metal ion binding"/>
    <property type="evidence" value="ECO:0007669"/>
    <property type="project" value="UniProtKB-KW"/>
</dbReference>
<gene>
    <name evidence="15" type="ORF">HYPBUDRAFT_104844</name>
</gene>
<feature type="binding site" evidence="12">
    <location>
        <position position="274"/>
    </location>
    <ligand>
        <name>Zn(2+)</name>
        <dbReference type="ChEBI" id="CHEBI:29105"/>
    </ligand>
</feature>
<dbReference type="GO" id="GO:0031509">
    <property type="term" value="P:subtelomeric heterochromatin formation"/>
    <property type="evidence" value="ECO:0007669"/>
    <property type="project" value="EnsemblFungi"/>
</dbReference>
<dbReference type="PANTHER" id="PTHR11085">
    <property type="entry name" value="NAD-DEPENDENT PROTEIN DEACYLASE SIRTUIN-5, MITOCHONDRIAL-RELATED"/>
    <property type="match status" value="1"/>
</dbReference>
<feature type="region of interest" description="Disordered" evidence="13">
    <location>
        <begin position="464"/>
        <end position="488"/>
    </location>
</feature>
<dbReference type="RefSeq" id="XP_020078141.1">
    <property type="nucleotide sequence ID" value="XM_020218379.1"/>
</dbReference>
<evidence type="ECO:0000256" key="7">
    <source>
        <dbReference type="ARBA" id="ARBA00022833"/>
    </source>
</evidence>
<dbReference type="SUPFAM" id="SSF52467">
    <property type="entry name" value="DHS-like NAD/FAD-binding domain"/>
    <property type="match status" value="1"/>
</dbReference>
<dbReference type="PROSITE" id="PS50305">
    <property type="entry name" value="SIRTUIN"/>
    <property type="match status" value="1"/>
</dbReference>
<comment type="subcellular location">
    <subcellularLocation>
        <location evidence="2">Nucleus</location>
    </subcellularLocation>
</comment>
<evidence type="ECO:0000256" key="2">
    <source>
        <dbReference type="ARBA" id="ARBA00004123"/>
    </source>
</evidence>
<comment type="similarity">
    <text evidence="3">Belongs to the sirtuin family. Class I subfamily.</text>
</comment>
<evidence type="ECO:0000256" key="5">
    <source>
        <dbReference type="ARBA" id="ARBA00022679"/>
    </source>
</evidence>
<dbReference type="GO" id="GO:0005634">
    <property type="term" value="C:nucleus"/>
    <property type="evidence" value="ECO:0007669"/>
    <property type="project" value="UniProtKB-SubCell"/>
</dbReference>
<evidence type="ECO:0000256" key="3">
    <source>
        <dbReference type="ARBA" id="ARBA00006924"/>
    </source>
</evidence>
<dbReference type="GO" id="GO:0141222">
    <property type="term" value="F:histone H3K4 deacetylase activity, NAD-dependent"/>
    <property type="evidence" value="ECO:0007669"/>
    <property type="project" value="EnsemblFungi"/>
</dbReference>
<feature type="compositionally biased region" description="Low complexity" evidence="13">
    <location>
        <begin position="9"/>
        <end position="20"/>
    </location>
</feature>
<evidence type="ECO:0000256" key="13">
    <source>
        <dbReference type="SAM" id="MobiDB-lite"/>
    </source>
</evidence>
<evidence type="ECO:0000256" key="1">
    <source>
        <dbReference type="ARBA" id="ARBA00001947"/>
    </source>
</evidence>
<keyword evidence="9" id="KW-0520">NAD</keyword>
<keyword evidence="8" id="KW-0805">Transcription regulation</keyword>
<evidence type="ECO:0000256" key="11">
    <source>
        <dbReference type="ARBA" id="ARBA00023242"/>
    </source>
</evidence>
<dbReference type="InterPro" id="IPR003000">
    <property type="entry name" value="Sirtuin"/>
</dbReference>
<keyword evidence="5" id="KW-0808">Transferase</keyword>
<evidence type="ECO:0000313" key="15">
    <source>
        <dbReference type="EMBL" id="ODV69074.1"/>
    </source>
</evidence>
<dbReference type="GeneID" id="30992929"/>
<feature type="region of interest" description="Disordered" evidence="13">
    <location>
        <begin position="1"/>
        <end position="67"/>
    </location>
</feature>
<dbReference type="GO" id="GO:0030466">
    <property type="term" value="P:silent mating-type cassette heterochromatin formation"/>
    <property type="evidence" value="ECO:0007669"/>
    <property type="project" value="EnsemblFungi"/>
</dbReference>
<accession>A0A1E4RP71</accession>
<proteinExistence type="inferred from homology"/>
<keyword evidence="4" id="KW-0678">Repressor</keyword>
<dbReference type="InterPro" id="IPR026591">
    <property type="entry name" value="Sirtuin_cat_small_dom_sf"/>
</dbReference>
<feature type="binding site" evidence="12">
    <location>
        <position position="277"/>
    </location>
    <ligand>
        <name>Zn(2+)</name>
        <dbReference type="ChEBI" id="CHEBI:29105"/>
    </ligand>
</feature>
<feature type="domain" description="Deacetylase sirtuin-type" evidence="14">
    <location>
        <begin position="139"/>
        <end position="413"/>
    </location>
</feature>
<dbReference type="GO" id="GO:0005721">
    <property type="term" value="C:pericentric heterochromatin"/>
    <property type="evidence" value="ECO:0007669"/>
    <property type="project" value="EnsemblFungi"/>
</dbReference>
<sequence length="488" mass="54502">MVIHDGGASSSSYDYSSDSSVLQQISTRDHTTLKDAPLKDAPSNDAPSNEDESDNNNLNNTEQSRKTISDTRKFLKEHGTVAFLENYLPTTATSSDLLNLIINLGFLPKNLPSFDDEKIIGLIKLLHAAMKKVRLMRSRIHDFYNIDHVLSKVKLANKILVITGAGISTSLGIPDFRSSKGFYSKLESLGLSDPQEVFDLELFHTDPSIFYSIAFMILPPENIHSPLHSFIKLLQSKQKLLRNYTQNIDNLESYAGIHPDKLIQCHGSFAFATCVTCQYKVKGEKIFPAIRNKEIAYCPKCNSTRLKLLKNDEVSYLPESYGVMKPDITFFGEALPRKFHDSIKKDLLDCDLIISIGTSLKVSPVADIIERVPPKIPQVLINRDPIDHCNFDVSLLGYCDDVASHLCQKLGPKWNIPHPKYSSILGPDGSNLRVDVVDINEGVFKIVNKTTEAEQEAETAKLEAENAKREESLIHNENGVADEVVEID</sequence>
<dbReference type="GO" id="GO:0099115">
    <property type="term" value="C:chromosome, subtelomeric region"/>
    <property type="evidence" value="ECO:0007669"/>
    <property type="project" value="EnsemblFungi"/>
</dbReference>
<dbReference type="InterPro" id="IPR029035">
    <property type="entry name" value="DHS-like_NAD/FAD-binding_dom"/>
</dbReference>
<dbReference type="GO" id="GO:0033553">
    <property type="term" value="C:rDNA heterochromatin"/>
    <property type="evidence" value="ECO:0007669"/>
    <property type="project" value="EnsemblFungi"/>
</dbReference>
<dbReference type="STRING" id="984485.A0A1E4RP71"/>
<dbReference type="GO" id="GO:0046970">
    <property type="term" value="F:histone H4K16 deacetylase activity, NAD-dependent"/>
    <property type="evidence" value="ECO:0007669"/>
    <property type="project" value="EnsemblFungi"/>
</dbReference>
<dbReference type="Gene3D" id="1.20.120.1710">
    <property type="match status" value="1"/>
</dbReference>
<evidence type="ECO:0000256" key="9">
    <source>
        <dbReference type="ARBA" id="ARBA00023027"/>
    </source>
</evidence>
<dbReference type="Pfam" id="PF02146">
    <property type="entry name" value="SIR2"/>
    <property type="match status" value="1"/>
</dbReference>
<evidence type="ECO:0000256" key="4">
    <source>
        <dbReference type="ARBA" id="ARBA00022491"/>
    </source>
</evidence>
<feature type="binding site" evidence="12">
    <location>
        <position position="298"/>
    </location>
    <ligand>
        <name>Zn(2+)</name>
        <dbReference type="ChEBI" id="CHEBI:29105"/>
    </ligand>
</feature>
<comment type="cofactor">
    <cofactor evidence="1">
        <name>Zn(2+)</name>
        <dbReference type="ChEBI" id="CHEBI:29105"/>
    </cofactor>
</comment>
<name>A0A1E4RP71_9ASCO</name>
<dbReference type="InterPro" id="IPR007654">
    <property type="entry name" value="NAD-dep_histone_deAcase_SIR2_N"/>
</dbReference>
<keyword evidence="6 12" id="KW-0479">Metal-binding</keyword>
<dbReference type="GO" id="GO:1902794">
    <property type="term" value="P:siRNA-independent facultative heterochromatin formation"/>
    <property type="evidence" value="ECO:0007669"/>
    <property type="project" value="EnsemblFungi"/>
</dbReference>
<dbReference type="GO" id="GO:0032041">
    <property type="term" value="F:histone H3K14 deacetylase activity, NAD-dependent"/>
    <property type="evidence" value="ECO:0007669"/>
    <property type="project" value="EnsemblFungi"/>
</dbReference>
<dbReference type="AlphaFoldDB" id="A0A1E4RP71"/>
<feature type="active site" description="Proton acceptor" evidence="12">
    <location>
        <position position="266"/>
    </location>
</feature>
<keyword evidence="11" id="KW-0539">Nucleus</keyword>
<dbReference type="GO" id="GO:0031508">
    <property type="term" value="P:pericentric heterochromatin formation"/>
    <property type="evidence" value="ECO:0007669"/>
    <property type="project" value="EnsemblFungi"/>
</dbReference>